<proteinExistence type="predicted"/>
<evidence type="ECO:0000313" key="1">
    <source>
        <dbReference type="EMBL" id="MDS9468209.1"/>
    </source>
</evidence>
<comment type="caution">
    <text evidence="1">The sequence shown here is derived from an EMBL/GenBank/DDBJ whole genome shotgun (WGS) entry which is preliminary data.</text>
</comment>
<dbReference type="RefSeq" id="WP_311160382.1">
    <property type="nucleotide sequence ID" value="NZ_JAVQLW010000001.1"/>
</dbReference>
<dbReference type="Proteomes" id="UP001269144">
    <property type="component" value="Unassembled WGS sequence"/>
</dbReference>
<keyword evidence="2" id="KW-1185">Reference proteome</keyword>
<evidence type="ECO:0000313" key="2">
    <source>
        <dbReference type="Proteomes" id="UP001269144"/>
    </source>
</evidence>
<gene>
    <name evidence="1" type="ORF">RGQ15_11590</name>
</gene>
<evidence type="ECO:0008006" key="3">
    <source>
        <dbReference type="Google" id="ProtNLM"/>
    </source>
</evidence>
<organism evidence="1 2">
    <name type="scientific">Paracoccus aurantius</name>
    <dbReference type="NCBI Taxonomy" id="3073814"/>
    <lineage>
        <taxon>Bacteria</taxon>
        <taxon>Pseudomonadati</taxon>
        <taxon>Pseudomonadota</taxon>
        <taxon>Alphaproteobacteria</taxon>
        <taxon>Rhodobacterales</taxon>
        <taxon>Paracoccaceae</taxon>
        <taxon>Paracoccus</taxon>
    </lineage>
</organism>
<accession>A0ABU2HT33</accession>
<dbReference type="Gene3D" id="3.30.70.1700">
    <property type="entry name" value="Phage minor tail protein U"/>
    <property type="match status" value="1"/>
</dbReference>
<dbReference type="InterPro" id="IPR038512">
    <property type="entry name" value="GpU-like_sf"/>
</dbReference>
<sequence length="140" mass="15617">MPHYRSAYRAAIRAALRDNARFADFTIFRVWPGSIDAETLPVIGVLTPQDRCQKDSHASTERGTLLQVAVRRAGHDEVEDDLDDDSETIEAVVLAAMRDLQMACNLEETTVVSNTDARSNIGTLVMNFRVRSWRPPATIS</sequence>
<protein>
    <recommendedName>
        <fullName evidence="3">DUF3168 domain-containing protein</fullName>
    </recommendedName>
</protein>
<reference evidence="2" key="1">
    <citation type="submission" date="2023-07" db="EMBL/GenBank/DDBJ databases">
        <title>Paracoccus sp. MBLB3053 whole genome sequence.</title>
        <authorList>
            <person name="Hwang C.Y."/>
            <person name="Cho E.-S."/>
            <person name="Seo M.-J."/>
        </authorList>
    </citation>
    <scope>NUCLEOTIDE SEQUENCE [LARGE SCALE GENOMIC DNA]</scope>
    <source>
        <strain evidence="2">MBLB3053</strain>
    </source>
</reference>
<dbReference type="EMBL" id="JAVQLW010000001">
    <property type="protein sequence ID" value="MDS9468209.1"/>
    <property type="molecule type" value="Genomic_DNA"/>
</dbReference>
<name>A0ABU2HT33_9RHOB</name>